<dbReference type="EMBL" id="JARXRM010000030">
    <property type="protein sequence ID" value="MDH5823199.1"/>
    <property type="molecule type" value="Genomic_DNA"/>
</dbReference>
<gene>
    <name evidence="2" type="ORF">QFW77_09390</name>
</gene>
<dbReference type="Proteomes" id="UP001156940">
    <property type="component" value="Unassembled WGS sequence"/>
</dbReference>
<comment type="caution">
    <text evidence="2">The sequence shown here is derived from an EMBL/GenBank/DDBJ whole genome shotgun (WGS) entry which is preliminary data.</text>
</comment>
<keyword evidence="1" id="KW-0812">Transmembrane</keyword>
<proteinExistence type="predicted"/>
<evidence type="ECO:0000313" key="3">
    <source>
        <dbReference type="Proteomes" id="UP001156940"/>
    </source>
</evidence>
<organism evidence="2 3">
    <name type="scientific">Luteimonas endophytica</name>
    <dbReference type="NCBI Taxonomy" id="3042023"/>
    <lineage>
        <taxon>Bacteria</taxon>
        <taxon>Pseudomonadati</taxon>
        <taxon>Pseudomonadota</taxon>
        <taxon>Gammaproteobacteria</taxon>
        <taxon>Lysobacterales</taxon>
        <taxon>Lysobacteraceae</taxon>
        <taxon>Luteimonas</taxon>
    </lineage>
</organism>
<feature type="transmembrane region" description="Helical" evidence="1">
    <location>
        <begin position="104"/>
        <end position="126"/>
    </location>
</feature>
<accession>A0ABT6J8P7</accession>
<feature type="transmembrane region" description="Helical" evidence="1">
    <location>
        <begin position="206"/>
        <end position="228"/>
    </location>
</feature>
<evidence type="ECO:0000313" key="2">
    <source>
        <dbReference type="EMBL" id="MDH5823199.1"/>
    </source>
</evidence>
<reference evidence="2 3" key="1">
    <citation type="submission" date="2023-04" db="EMBL/GenBank/DDBJ databases">
        <title>Luteimonas endophyticus RD2P54.</title>
        <authorList>
            <person name="Sun J.-Q."/>
        </authorList>
    </citation>
    <scope>NUCLEOTIDE SEQUENCE [LARGE SCALE GENOMIC DNA]</scope>
    <source>
        <strain evidence="2 3">RD2P54</strain>
    </source>
</reference>
<dbReference type="RefSeq" id="WP_280574318.1">
    <property type="nucleotide sequence ID" value="NZ_JARXRM010000030.1"/>
</dbReference>
<evidence type="ECO:0000256" key="1">
    <source>
        <dbReference type="SAM" id="Phobius"/>
    </source>
</evidence>
<keyword evidence="1" id="KW-0472">Membrane</keyword>
<feature type="transmembrane region" description="Helical" evidence="1">
    <location>
        <begin position="240"/>
        <end position="258"/>
    </location>
</feature>
<sequence>MNATTDTLTGDAGAAPPAGYKPHPVHRFTLLLRRELWEHKGGFFWAPVVTGAIIAVLSLLGTITSSVLFQRAKAAGAIEWDGMEINGAHGIEAAREVFGFAGDVTLLTGVGLTSAVLVFVVFFYALGSLYDERKDRSVLFWKSLPVSDAQTVLSKAMWALLLAPAVAVGVGLAIGFVMWLISAAGMIANGIPGGSAIFTESHPFRVLANVLLALPVYVFWALPTVGWLMFCSAWARSKPFLWAVLVPVLGCTLISWLGSLPGVTIAHDKVWYTVAFRGLLSIVPGSWYLNGEVSPDNASQIDGPEDLALAIDFTSSWQAFATLDLWIGAVLGAALIYGAIQLRRRRELTD</sequence>
<name>A0ABT6J8P7_9GAMM</name>
<feature type="transmembrane region" description="Helical" evidence="1">
    <location>
        <begin position="317"/>
        <end position="340"/>
    </location>
</feature>
<keyword evidence="1" id="KW-1133">Transmembrane helix</keyword>
<protein>
    <submittedName>
        <fullName evidence="2">ABC transporter permease</fullName>
    </submittedName>
</protein>
<feature type="transmembrane region" description="Helical" evidence="1">
    <location>
        <begin position="156"/>
        <end position="185"/>
    </location>
</feature>
<feature type="transmembrane region" description="Helical" evidence="1">
    <location>
        <begin position="42"/>
        <end position="63"/>
    </location>
</feature>
<keyword evidence="3" id="KW-1185">Reference proteome</keyword>